<organism evidence="1 2">
    <name type="scientific">Cutaneotrichosporon oleaginosum</name>
    <dbReference type="NCBI Taxonomy" id="879819"/>
    <lineage>
        <taxon>Eukaryota</taxon>
        <taxon>Fungi</taxon>
        <taxon>Dikarya</taxon>
        <taxon>Basidiomycota</taxon>
        <taxon>Agaricomycotina</taxon>
        <taxon>Tremellomycetes</taxon>
        <taxon>Trichosporonales</taxon>
        <taxon>Trichosporonaceae</taxon>
        <taxon>Cutaneotrichosporon</taxon>
    </lineage>
</organism>
<reference evidence="1 2" key="1">
    <citation type="submission" date="2015-03" db="EMBL/GenBank/DDBJ databases">
        <title>Genomics and transcriptomics of the oil-accumulating basidiomycete yeast T. oleaginosus allow insights into substrate utilization and the diverse evolutionary trajectories of mating systems in fungi.</title>
        <authorList>
            <consortium name="DOE Joint Genome Institute"/>
            <person name="Kourist R."/>
            <person name="Kracht O."/>
            <person name="Bracharz F."/>
            <person name="Lipzen A."/>
            <person name="Nolan M."/>
            <person name="Ohm R."/>
            <person name="Grigoriev I."/>
            <person name="Sun S."/>
            <person name="Heitman J."/>
            <person name="Bruck T."/>
            <person name="Nowrousian M."/>
        </authorList>
    </citation>
    <scope>NUCLEOTIDE SEQUENCE [LARGE SCALE GENOMIC DNA]</scope>
    <source>
        <strain evidence="1 2">IBC0246</strain>
    </source>
</reference>
<dbReference type="AlphaFoldDB" id="A0A0J0XE76"/>
<dbReference type="InterPro" id="IPR009057">
    <property type="entry name" value="Homeodomain-like_sf"/>
</dbReference>
<accession>A0A0J0XE76</accession>
<dbReference type="GeneID" id="28987581"/>
<keyword evidence="2" id="KW-1185">Reference proteome</keyword>
<name>A0A0J0XE76_9TREE</name>
<evidence type="ECO:0000313" key="2">
    <source>
        <dbReference type="Proteomes" id="UP000053611"/>
    </source>
</evidence>
<dbReference type="Gene3D" id="1.10.10.60">
    <property type="entry name" value="Homeodomain-like"/>
    <property type="match status" value="1"/>
</dbReference>
<dbReference type="RefSeq" id="XP_018275819.1">
    <property type="nucleotide sequence ID" value="XM_018426978.1"/>
</dbReference>
<protein>
    <recommendedName>
        <fullName evidence="3">Myb-like domain-containing protein</fullName>
    </recommendedName>
</protein>
<dbReference type="EMBL" id="KQ087262">
    <property type="protein sequence ID" value="KLT39328.1"/>
    <property type="molecule type" value="Genomic_DNA"/>
</dbReference>
<gene>
    <name evidence="1" type="ORF">CC85DRAFT_330815</name>
</gene>
<dbReference type="SUPFAM" id="SSF46689">
    <property type="entry name" value="Homeodomain-like"/>
    <property type="match status" value="1"/>
</dbReference>
<proteinExistence type="predicted"/>
<sequence>MLYGGMRLIVVDESIVLTSTQRPILMPLVLATPDAKPTLKRGKPKAETGTPTPAVRGAWTSAEYITLFKHVVQYGPSHASLAHAVPGRSASQSYWTWRQVVEPTCRAALEVKAGQRRR</sequence>
<dbReference type="Proteomes" id="UP000053611">
    <property type="component" value="Unassembled WGS sequence"/>
</dbReference>
<evidence type="ECO:0000313" key="1">
    <source>
        <dbReference type="EMBL" id="KLT39328.1"/>
    </source>
</evidence>
<evidence type="ECO:0008006" key="3">
    <source>
        <dbReference type="Google" id="ProtNLM"/>
    </source>
</evidence>